<protein>
    <submittedName>
        <fullName evidence="2">Uncharacterized protein</fullName>
    </submittedName>
</protein>
<feature type="compositionally biased region" description="Basic residues" evidence="1">
    <location>
        <begin position="66"/>
        <end position="90"/>
    </location>
</feature>
<feature type="region of interest" description="Disordered" evidence="1">
    <location>
        <begin position="1"/>
        <end position="108"/>
    </location>
</feature>
<dbReference type="AlphaFoldDB" id="A0A6V7QVT6"/>
<feature type="compositionally biased region" description="Gly residues" evidence="1">
    <location>
        <begin position="91"/>
        <end position="102"/>
    </location>
</feature>
<reference evidence="2" key="1">
    <citation type="submission" date="2020-07" db="EMBL/GenBank/DDBJ databases">
        <authorList>
            <person name="Lin J."/>
        </authorList>
    </citation>
    <scope>NUCLEOTIDE SEQUENCE</scope>
</reference>
<proteinExistence type="predicted"/>
<gene>
    <name evidence="2" type="ORF">CB5_LOCUS30575</name>
</gene>
<name>A0A6V7QVT6_ANACO</name>
<organism evidence="2">
    <name type="scientific">Ananas comosus var. bracteatus</name>
    <name type="common">red pineapple</name>
    <dbReference type="NCBI Taxonomy" id="296719"/>
    <lineage>
        <taxon>Eukaryota</taxon>
        <taxon>Viridiplantae</taxon>
        <taxon>Streptophyta</taxon>
        <taxon>Embryophyta</taxon>
        <taxon>Tracheophyta</taxon>
        <taxon>Spermatophyta</taxon>
        <taxon>Magnoliopsida</taxon>
        <taxon>Liliopsida</taxon>
        <taxon>Poales</taxon>
        <taxon>Bromeliaceae</taxon>
        <taxon>Bromelioideae</taxon>
        <taxon>Ananas</taxon>
    </lineage>
</organism>
<evidence type="ECO:0000313" key="2">
    <source>
        <dbReference type="EMBL" id="CAD1847364.1"/>
    </source>
</evidence>
<accession>A0A6V7QVT6</accession>
<evidence type="ECO:0000256" key="1">
    <source>
        <dbReference type="SAM" id="MobiDB-lite"/>
    </source>
</evidence>
<sequence length="757" mass="83413">MIHNFKPSAVGFKKRRRPPKPRPRRHRRRPRLSSPRPCRSRPGRGTPQERRPSTPQLGWGGWPAPVRRRRARRWGCRPTRTRSRRHRRRGGGGVGGSGGGRLFGCRSLRRGGGRGRGCGRGRGRRVLSRSRCGWGFGGGGGGGGGRLGGGFGRRVGRRVGRLRGGRGGLGGDCGGEKEEHEGDGAMHLPRLVGIKRVGGDEAEDGNDNGVWFYFYLIDLFLVGAIERRARSGVYIVGNGANVAGLKGGKREGVFVVRGAPHRAAPTVGFVWLRDYGPLDGQFDIIFKSLHKPLLIFPFVSRNRPLLDHHPLPQNPNPNPNISSTVPNSNLSLSLSLCALVKRIRSPNLSLCGGGKWASGFWGDERRFGCDGEQPSNHNFADQIASKVIRPNEENLTIDMFKVEKEVVWNEKHGHLSSVEKILGEHTNTSQRTYLALRNSDNRIQSDIEQQPICTDSNGLVGKKDLSAEKTVTEIQLPDPHIVKDICVDELVRSVDKKLIENEVEHKTSSGIYYSVGTVKEGQSEEMATAIAHDSKSRTVCEPLICVIDKDTEKQPFPESSYGVRDQMNLAEQIVGDRFHEPISSQQLIPPKDCIEEPQEVFQDSFISSNDHEQSVDARAIDQDLLECSTVQAVPSDTSKLQECSWMKENLVNGFSKDMIEDYSTIVGVISEMKESSGNVDCLDVISNSMLEEGFNAAVQSGTQTLSQTDYAKENRFDSLHSNLFNGFSKDMIADYSTVVGVTSETKESSQSSGNVVV</sequence>
<dbReference type="EMBL" id="CAJEUB010000055">
    <property type="protein sequence ID" value="CAD1847364.1"/>
    <property type="molecule type" value="Genomic_DNA"/>
</dbReference>
<feature type="compositionally biased region" description="Basic residues" evidence="1">
    <location>
        <begin position="12"/>
        <end position="31"/>
    </location>
</feature>